<dbReference type="Gene3D" id="1.10.10.2830">
    <property type="match status" value="1"/>
</dbReference>
<dbReference type="InterPro" id="IPR050336">
    <property type="entry name" value="Chromosome_partition/occlusion"/>
</dbReference>
<dbReference type="GO" id="GO:0005694">
    <property type="term" value="C:chromosome"/>
    <property type="evidence" value="ECO:0007669"/>
    <property type="project" value="TreeGrafter"/>
</dbReference>
<name>A0A426U2S7_9CHLR</name>
<protein>
    <submittedName>
        <fullName evidence="4">ParB/RepB/Spo0J family partition protein</fullName>
    </submittedName>
</protein>
<comment type="caution">
    <text evidence="4">The sequence shown here is derived from an EMBL/GenBank/DDBJ whole genome shotgun (WGS) entry which is preliminary data.</text>
</comment>
<dbReference type="Pfam" id="PF02195">
    <property type="entry name" value="ParB_N"/>
    <property type="match status" value="1"/>
</dbReference>
<comment type="similarity">
    <text evidence="1">Belongs to the ParB family.</text>
</comment>
<dbReference type="SUPFAM" id="SSF109709">
    <property type="entry name" value="KorB DNA-binding domain-like"/>
    <property type="match status" value="1"/>
</dbReference>
<evidence type="ECO:0000256" key="1">
    <source>
        <dbReference type="ARBA" id="ARBA00006295"/>
    </source>
</evidence>
<dbReference type="AlphaFoldDB" id="A0A426U2S7"/>
<evidence type="ECO:0000259" key="3">
    <source>
        <dbReference type="SMART" id="SM00470"/>
    </source>
</evidence>
<dbReference type="PANTHER" id="PTHR33375:SF1">
    <property type="entry name" value="CHROMOSOME-PARTITIONING PROTEIN PARB-RELATED"/>
    <property type="match status" value="1"/>
</dbReference>
<dbReference type="Proteomes" id="UP000280307">
    <property type="component" value="Unassembled WGS sequence"/>
</dbReference>
<sequence length="381" mass="42668">MSKRQGWSRQRWQDADAEIGQAIGLTVQADDQVRHLADELIEDSPYQSRVNYDEVSLQELARGMEETGFQGVIFVRPHPAQPSGVAQRYQLVYGHRRRLAWRMLCLQREQACMVPVIVRQMTDQQLLTIGAQENLQRQDLTPIEEAQLVVWHQKLYYPASLGDIGRLLGKTEDWAKTRSRVAQLPDPLKAAIGRVPTLMTSILEISRLWGIDTAYALTLVERAEHKNLNLRQIRTLVTERLAFNETHETSDNRRIDASVEPPAISGGLEATPAVTGESAKAPASPDEAGRDDMYKRRVDALIVPSVTSGRSAAAPVSHDGPSLGVARNPDLAIESETAQILAQLRAWEQRANDPLQRNIIGQSCQQLLEQLQQIIMRLEGE</sequence>
<dbReference type="Gene3D" id="3.90.1530.30">
    <property type="match status" value="1"/>
</dbReference>
<dbReference type="EMBL" id="RSAS01000301">
    <property type="protein sequence ID" value="RRR74010.1"/>
    <property type="molecule type" value="Genomic_DNA"/>
</dbReference>
<proteinExistence type="inferred from homology"/>
<evidence type="ECO:0000313" key="5">
    <source>
        <dbReference type="Proteomes" id="UP000280307"/>
    </source>
</evidence>
<reference evidence="4 5" key="1">
    <citation type="submission" date="2018-12" db="EMBL/GenBank/DDBJ databases">
        <title>Genome Sequence of Candidatus Viridilinea halotolerans isolated from saline sulfide-rich spring.</title>
        <authorList>
            <person name="Grouzdev D.S."/>
            <person name="Burganskaya E.I."/>
            <person name="Krutkina M.S."/>
            <person name="Sukhacheva M.V."/>
            <person name="Gorlenko V.M."/>
        </authorList>
    </citation>
    <scope>NUCLEOTIDE SEQUENCE [LARGE SCALE GENOMIC DNA]</scope>
    <source>
        <strain evidence="4">Chok-6</strain>
    </source>
</reference>
<accession>A0A426U2S7</accession>
<evidence type="ECO:0000256" key="2">
    <source>
        <dbReference type="SAM" id="MobiDB-lite"/>
    </source>
</evidence>
<dbReference type="NCBIfam" id="TIGR00180">
    <property type="entry name" value="parB_part"/>
    <property type="match status" value="1"/>
</dbReference>
<dbReference type="SUPFAM" id="SSF110849">
    <property type="entry name" value="ParB/Sulfiredoxin"/>
    <property type="match status" value="1"/>
</dbReference>
<feature type="compositionally biased region" description="Basic and acidic residues" evidence="2">
    <location>
        <begin position="247"/>
        <end position="257"/>
    </location>
</feature>
<dbReference type="InterPro" id="IPR004437">
    <property type="entry name" value="ParB/RepB/Spo0J"/>
</dbReference>
<dbReference type="PANTHER" id="PTHR33375">
    <property type="entry name" value="CHROMOSOME-PARTITIONING PROTEIN PARB-RELATED"/>
    <property type="match status" value="1"/>
</dbReference>
<dbReference type="SMART" id="SM00470">
    <property type="entry name" value="ParB"/>
    <property type="match status" value="1"/>
</dbReference>
<dbReference type="GO" id="GO:0003677">
    <property type="term" value="F:DNA binding"/>
    <property type="evidence" value="ECO:0007669"/>
    <property type="project" value="InterPro"/>
</dbReference>
<evidence type="ECO:0000313" key="4">
    <source>
        <dbReference type="EMBL" id="RRR74010.1"/>
    </source>
</evidence>
<dbReference type="InterPro" id="IPR003115">
    <property type="entry name" value="ParB_N"/>
</dbReference>
<organism evidence="4 5">
    <name type="scientific">Candidatus Viridilinea halotolerans</name>
    <dbReference type="NCBI Taxonomy" id="2491704"/>
    <lineage>
        <taxon>Bacteria</taxon>
        <taxon>Bacillati</taxon>
        <taxon>Chloroflexota</taxon>
        <taxon>Chloroflexia</taxon>
        <taxon>Chloroflexales</taxon>
        <taxon>Chloroflexineae</taxon>
        <taxon>Oscillochloridaceae</taxon>
        <taxon>Candidatus Viridilinea</taxon>
    </lineage>
</organism>
<feature type="domain" description="ParB-like N-terminal" evidence="3">
    <location>
        <begin position="34"/>
        <end position="135"/>
    </location>
</feature>
<gene>
    <name evidence="4" type="ORF">EI684_07875</name>
</gene>
<dbReference type="InterPro" id="IPR036086">
    <property type="entry name" value="ParB/Sulfiredoxin_sf"/>
</dbReference>
<feature type="region of interest" description="Disordered" evidence="2">
    <location>
        <begin position="247"/>
        <end position="290"/>
    </location>
</feature>
<dbReference type="GO" id="GO:0007059">
    <property type="term" value="P:chromosome segregation"/>
    <property type="evidence" value="ECO:0007669"/>
    <property type="project" value="TreeGrafter"/>
</dbReference>